<feature type="domain" description="NADH:flavin oxidoreductase/NADH oxidase N-terminal" evidence="3">
    <location>
        <begin position="8"/>
        <end position="345"/>
    </location>
</feature>
<dbReference type="SUPFAM" id="SSF51395">
    <property type="entry name" value="FMN-linked oxidoreductases"/>
    <property type="match status" value="1"/>
</dbReference>
<evidence type="ECO:0000313" key="4">
    <source>
        <dbReference type="EMBL" id="WEK54160.1"/>
    </source>
</evidence>
<dbReference type="Gene3D" id="3.20.20.70">
    <property type="entry name" value="Aldolase class I"/>
    <property type="match status" value="1"/>
</dbReference>
<evidence type="ECO:0000256" key="2">
    <source>
        <dbReference type="ARBA" id="ARBA00023002"/>
    </source>
</evidence>
<accession>A0AA95JFT8</accession>
<dbReference type="AlphaFoldDB" id="A0AA95JFT8"/>
<evidence type="ECO:0000256" key="1">
    <source>
        <dbReference type="ARBA" id="ARBA00022630"/>
    </source>
</evidence>
<dbReference type="CDD" id="cd04735">
    <property type="entry name" value="OYE_like_4_FMN"/>
    <property type="match status" value="1"/>
</dbReference>
<dbReference type="InterPro" id="IPR013785">
    <property type="entry name" value="Aldolase_TIM"/>
</dbReference>
<keyword evidence="2" id="KW-0560">Oxidoreductase</keyword>
<dbReference type="PANTHER" id="PTHR43656">
    <property type="entry name" value="BINDING OXIDOREDUCTASE, PUTATIVE (AFU_ORTHOLOGUE AFUA_2G08260)-RELATED"/>
    <property type="match status" value="1"/>
</dbReference>
<dbReference type="Proteomes" id="UP001178662">
    <property type="component" value="Chromosome"/>
</dbReference>
<gene>
    <name evidence="4" type="ORF">P0Y55_16620</name>
</gene>
<dbReference type="GO" id="GO:0016491">
    <property type="term" value="F:oxidoreductase activity"/>
    <property type="evidence" value="ECO:0007669"/>
    <property type="project" value="UniProtKB-KW"/>
</dbReference>
<dbReference type="PANTHER" id="PTHR43656:SF2">
    <property type="entry name" value="BINDING OXIDOREDUCTASE, PUTATIVE (AFU_ORTHOLOGUE AFUA_2G08260)-RELATED"/>
    <property type="match status" value="1"/>
</dbReference>
<dbReference type="EMBL" id="CP119317">
    <property type="protein sequence ID" value="WEK54160.1"/>
    <property type="molecule type" value="Genomic_DNA"/>
</dbReference>
<dbReference type="InterPro" id="IPR001155">
    <property type="entry name" value="OxRdtase_FMN_N"/>
</dbReference>
<sequence>MKETYKPLFEPFTFRNGVQLKNRIVMAPMTTFSANPDDTVSDAEIDYYAARSNGPGMVITACAYVQANGKGFEGQFAADRDTMIPSLRRVASSIKDKGAKAVLQLYHGGRLAVPHLIPNGETVSASSVAPLLDRGFYSIDQTPRSVSDGEIIELIQAYGQATHRAIKAGFDGVELHGASGYLIQQFFSPHSNTRTDRWGGSLERRLTFPLAVVEEVKRVIAVHANQPFILGYRLSPEEPETPGITMKETFALLDALAGVELDYIHMALNDFWSKPRRGVESIRSRVELIQEHLGNRVPIIGVGSIHTPDQATEAIKKSGIPLIALGRELIVEPDWVAKVQEGKEDTIRTTLQPNDQAVLTIPDPLWELILSVPGWFPVE</sequence>
<dbReference type="InterPro" id="IPR051799">
    <property type="entry name" value="NADH_flavin_oxidoreductase"/>
</dbReference>
<keyword evidence="5" id="KW-1185">Reference proteome</keyword>
<dbReference type="Pfam" id="PF00724">
    <property type="entry name" value="Oxidored_FMN"/>
    <property type="match status" value="1"/>
</dbReference>
<keyword evidence="1" id="KW-0285">Flavoprotein</keyword>
<reference evidence="4" key="1">
    <citation type="submission" date="2023-03" db="EMBL/GenBank/DDBJ databases">
        <title>Andean soil-derived lignocellulolytic bacterial consortium as a source of novel taxa and putative plastic-active enzymes.</title>
        <authorList>
            <person name="Diaz-Garcia L."/>
            <person name="Chuvochina M."/>
            <person name="Feuerriegel G."/>
            <person name="Bunk B."/>
            <person name="Sproer C."/>
            <person name="Streit W.R."/>
            <person name="Rodriguez L.M."/>
            <person name="Overmann J."/>
            <person name="Jimenez D.J."/>
        </authorList>
    </citation>
    <scope>NUCLEOTIDE SEQUENCE</scope>
    <source>
        <strain evidence="4">MAG 2441</strain>
    </source>
</reference>
<name>A0AA95JFT8_9BACL</name>
<protein>
    <submittedName>
        <fullName evidence="4">NADH-dependent flavin oxidoreductase</fullName>
    </submittedName>
</protein>
<evidence type="ECO:0000313" key="5">
    <source>
        <dbReference type="Proteomes" id="UP001178662"/>
    </source>
</evidence>
<organism evidence="4 5">
    <name type="scientific">Candidatus Cohnella colombiensis</name>
    <dbReference type="NCBI Taxonomy" id="3121368"/>
    <lineage>
        <taxon>Bacteria</taxon>
        <taxon>Bacillati</taxon>
        <taxon>Bacillota</taxon>
        <taxon>Bacilli</taxon>
        <taxon>Bacillales</taxon>
        <taxon>Paenibacillaceae</taxon>
        <taxon>Cohnella</taxon>
    </lineage>
</organism>
<proteinExistence type="predicted"/>
<dbReference type="GO" id="GO:0010181">
    <property type="term" value="F:FMN binding"/>
    <property type="evidence" value="ECO:0007669"/>
    <property type="project" value="InterPro"/>
</dbReference>
<evidence type="ECO:0000259" key="3">
    <source>
        <dbReference type="Pfam" id="PF00724"/>
    </source>
</evidence>